<accession>A0A139LIM1</accession>
<dbReference type="SUPFAM" id="SSF49899">
    <property type="entry name" value="Concanavalin A-like lectins/glucanases"/>
    <property type="match status" value="1"/>
</dbReference>
<feature type="active site" description="Proton acceptor" evidence="4">
    <location>
        <position position="71"/>
    </location>
</feature>
<dbReference type="AlphaFoldDB" id="A0A139LIM1"/>
<dbReference type="PANTHER" id="PTHR42812:SF12">
    <property type="entry name" value="BETA-XYLOSIDASE-RELATED"/>
    <property type="match status" value="1"/>
</dbReference>
<evidence type="ECO:0000256" key="5">
    <source>
        <dbReference type="PIRSR" id="PIRSR606710-2"/>
    </source>
</evidence>
<evidence type="ECO:0000259" key="6">
    <source>
        <dbReference type="Pfam" id="PF17851"/>
    </source>
</evidence>
<dbReference type="PATRIC" id="fig|329854.7.peg.2127"/>
<feature type="active site" description="Proton donor" evidence="4">
    <location>
        <position position="256"/>
    </location>
</feature>
<feature type="domain" description="Beta-xylosidase C-terminal Concanavalin A-like" evidence="6">
    <location>
        <begin position="399"/>
        <end position="599"/>
    </location>
</feature>
<dbReference type="Gene3D" id="2.115.10.20">
    <property type="entry name" value="Glycosyl hydrolase domain, family 43"/>
    <property type="match status" value="1"/>
</dbReference>
<name>A0A139LIM1_9BACE</name>
<gene>
    <name evidence="7" type="ORF">HMPREF2531_02088</name>
</gene>
<evidence type="ECO:0000313" key="8">
    <source>
        <dbReference type="Proteomes" id="UP000070319"/>
    </source>
</evidence>
<dbReference type="EMBL" id="LTDF01000075">
    <property type="protein sequence ID" value="KXT51300.1"/>
    <property type="molecule type" value="Genomic_DNA"/>
</dbReference>
<evidence type="ECO:0000256" key="1">
    <source>
        <dbReference type="ARBA" id="ARBA00009865"/>
    </source>
</evidence>
<dbReference type="InterPro" id="IPR051795">
    <property type="entry name" value="Glycosyl_Hydrlase_43"/>
</dbReference>
<evidence type="ECO:0000256" key="4">
    <source>
        <dbReference type="PIRSR" id="PIRSR606710-1"/>
    </source>
</evidence>
<sequence length="611" mass="69072">MWTLIILIMNNKNKRTVILLLAACLMVGRVADGVAQTRDERLLDEQRQNGYWGDMGDGTFRNPVIASDFSDPDPVRVGDDYFMVTSTFETSPGVTVLHSKDLVNWTIAGSVFSNLTEVSPAFSSREMKRYNEGVYAPSIRYHDGMFYVYVNLFTDGMFVGRTSNPFGEWEVCPLLDKNGRPLLLSGWTDPCPLWDDDGKAYLTSSNPMKNWYGYLFEMSSDGLRLLDADVEHMKIRDIVYQYPRGGTLYSPNHSTEGNKLYKRNGYYYIVHIEFLDGGNGAGTYIYRSRNIYGTKPDGSPGRPGDMGEYEMRRIDAYSVPYRQELPGQGGFVDTPDGRWYWIAQFNRYGSDGRTPCLLPVSWVDDWPVIGTDVEGGYGKMAWRLPKPITSLAIALPHGSDDFSSTVLDGRWAWNHQSDTTRWSLTERPGYLRLHAASTANGKDDFFRAANTIEQRYMSSDSVVITVKMDIGGTSEGQRAGLVHFNGGVSYATCGLMHATDGKYVVYEQNGKLTRGIRLDVTVTTIYIRSISGFQPRDDARQYTTEAQHFLYSTDGTSFFPFGDEYQMETANFRGDMIGIYTYNNQRDDGYVDVDKFSYEVKNRPSVVLCND</sequence>
<dbReference type="Pfam" id="PF17851">
    <property type="entry name" value="GH43_C2"/>
    <property type="match status" value="1"/>
</dbReference>
<organism evidence="7">
    <name type="scientific">Bacteroides intestinalis</name>
    <dbReference type="NCBI Taxonomy" id="329854"/>
    <lineage>
        <taxon>Bacteria</taxon>
        <taxon>Pseudomonadati</taxon>
        <taxon>Bacteroidota</taxon>
        <taxon>Bacteroidia</taxon>
        <taxon>Bacteroidales</taxon>
        <taxon>Bacteroidaceae</taxon>
        <taxon>Bacteroides</taxon>
    </lineage>
</organism>
<dbReference type="GO" id="GO:0004553">
    <property type="term" value="F:hydrolase activity, hydrolyzing O-glycosyl compounds"/>
    <property type="evidence" value="ECO:0007669"/>
    <property type="project" value="InterPro"/>
</dbReference>
<dbReference type="Gene3D" id="2.60.120.200">
    <property type="match status" value="1"/>
</dbReference>
<protein>
    <submittedName>
        <fullName evidence="7">Glycosyl hydrolase, family 43</fullName>
    </submittedName>
</protein>
<dbReference type="Proteomes" id="UP000070319">
    <property type="component" value="Unassembled WGS sequence"/>
</dbReference>
<dbReference type="CDD" id="cd09001">
    <property type="entry name" value="GH43_FsAxh1-like"/>
    <property type="match status" value="1"/>
</dbReference>
<keyword evidence="3" id="KW-0326">Glycosidase</keyword>
<keyword evidence="2 7" id="KW-0378">Hydrolase</keyword>
<reference evidence="7 8" key="1">
    <citation type="submission" date="2016-02" db="EMBL/GenBank/DDBJ databases">
        <authorList>
            <person name="Wen L."/>
            <person name="He K."/>
            <person name="Yang H."/>
        </authorList>
    </citation>
    <scope>NUCLEOTIDE SEQUENCE [LARGE SCALE GENOMIC DNA]</scope>
    <source>
        <strain evidence="7 8">KLE1704</strain>
    </source>
</reference>
<feature type="site" description="Important for catalytic activity, responsible for pKa modulation of the active site Glu and correct orientation of both the proton donor and substrate" evidence="5">
    <location>
        <position position="189"/>
    </location>
</feature>
<comment type="caution">
    <text evidence="7">The sequence shown here is derived from an EMBL/GenBank/DDBJ whole genome shotgun (WGS) entry which is preliminary data.</text>
</comment>
<proteinExistence type="inferred from homology"/>
<dbReference type="InterPro" id="IPR041542">
    <property type="entry name" value="GH43_C2"/>
</dbReference>
<dbReference type="PANTHER" id="PTHR42812">
    <property type="entry name" value="BETA-XYLOSIDASE"/>
    <property type="match status" value="1"/>
</dbReference>
<dbReference type="Pfam" id="PF04616">
    <property type="entry name" value="Glyco_hydro_43"/>
    <property type="match status" value="1"/>
</dbReference>
<evidence type="ECO:0000256" key="2">
    <source>
        <dbReference type="ARBA" id="ARBA00022801"/>
    </source>
</evidence>
<dbReference type="SUPFAM" id="SSF75005">
    <property type="entry name" value="Arabinanase/levansucrase/invertase"/>
    <property type="match status" value="1"/>
</dbReference>
<dbReference type="InterPro" id="IPR013320">
    <property type="entry name" value="ConA-like_dom_sf"/>
</dbReference>
<dbReference type="InterPro" id="IPR023296">
    <property type="entry name" value="Glyco_hydro_beta-prop_sf"/>
</dbReference>
<dbReference type="InterPro" id="IPR006710">
    <property type="entry name" value="Glyco_hydro_43"/>
</dbReference>
<evidence type="ECO:0000256" key="3">
    <source>
        <dbReference type="ARBA" id="ARBA00023295"/>
    </source>
</evidence>
<dbReference type="GO" id="GO:0005975">
    <property type="term" value="P:carbohydrate metabolic process"/>
    <property type="evidence" value="ECO:0007669"/>
    <property type="project" value="InterPro"/>
</dbReference>
<evidence type="ECO:0000313" key="7">
    <source>
        <dbReference type="EMBL" id="KXT51300.1"/>
    </source>
</evidence>
<comment type="similarity">
    <text evidence="1">Belongs to the glycosyl hydrolase 43 family.</text>
</comment>